<feature type="transmembrane region" description="Helical" evidence="1">
    <location>
        <begin position="6"/>
        <end position="29"/>
    </location>
</feature>
<keyword evidence="3" id="KW-1185">Reference proteome</keyword>
<dbReference type="RefSeq" id="WP_060691165.1">
    <property type="nucleotide sequence ID" value="NZ_CP012676.1"/>
</dbReference>
<comment type="caution">
    <text evidence="2">The sequence shown here is derived from an EMBL/GenBank/DDBJ whole genome shotgun (WGS) entry which is preliminary data.</text>
</comment>
<keyword evidence="1" id="KW-1133">Transmembrane helix</keyword>
<keyword evidence="1" id="KW-0472">Membrane</keyword>
<evidence type="ECO:0000256" key="1">
    <source>
        <dbReference type="SAM" id="Phobius"/>
    </source>
</evidence>
<protein>
    <submittedName>
        <fullName evidence="2">Uncharacterized protein</fullName>
    </submittedName>
</protein>
<gene>
    <name evidence="2" type="ORF">BOH73_13460</name>
</gene>
<proteinExistence type="predicted"/>
<evidence type="ECO:0000313" key="3">
    <source>
        <dbReference type="Proteomes" id="UP000186677"/>
    </source>
</evidence>
<accession>A0ABX3E5B6</accession>
<organism evidence="2 3">
    <name type="scientific">Pseudomonas versuta</name>
    <dbReference type="NCBI Taxonomy" id="1788301"/>
    <lineage>
        <taxon>Bacteria</taxon>
        <taxon>Pseudomonadati</taxon>
        <taxon>Pseudomonadota</taxon>
        <taxon>Gammaproteobacteria</taxon>
        <taxon>Pseudomonadales</taxon>
        <taxon>Pseudomonadaceae</taxon>
        <taxon>Pseudomonas</taxon>
    </lineage>
</organism>
<feature type="transmembrane region" description="Helical" evidence="1">
    <location>
        <begin position="36"/>
        <end position="56"/>
    </location>
</feature>
<sequence length="64" mass="6887">MNFIRFVGLLFMFFGILASCLLAVALAVLMARSWPILIAVLLAGLLFELITTEAGIELTATAQS</sequence>
<dbReference type="Proteomes" id="UP000186677">
    <property type="component" value="Unassembled WGS sequence"/>
</dbReference>
<keyword evidence="1" id="KW-0812">Transmembrane</keyword>
<name>A0ABX3E5B6_9PSED</name>
<reference evidence="2 3" key="1">
    <citation type="submission" date="2016-11" db="EMBL/GenBank/DDBJ databases">
        <title>Draft genome of Pseudomonas versuta A4R1.5.</title>
        <authorList>
            <person name="See-Too W.-S."/>
        </authorList>
    </citation>
    <scope>NUCLEOTIDE SEQUENCE [LARGE SCALE GENOMIC DNA]</scope>
    <source>
        <strain evidence="2 3">A4R1.5</strain>
    </source>
</reference>
<evidence type="ECO:0000313" key="2">
    <source>
        <dbReference type="EMBL" id="OKA20042.1"/>
    </source>
</evidence>
<dbReference type="PROSITE" id="PS51257">
    <property type="entry name" value="PROKAR_LIPOPROTEIN"/>
    <property type="match status" value="1"/>
</dbReference>
<dbReference type="EMBL" id="MPJC01000008">
    <property type="protein sequence ID" value="OKA20042.1"/>
    <property type="molecule type" value="Genomic_DNA"/>
</dbReference>